<dbReference type="PANTHER" id="PTHR19211:SF14">
    <property type="entry name" value="ATP-BINDING CASSETTE SUB-FAMILY F MEMBER 1"/>
    <property type="match status" value="1"/>
</dbReference>
<accession>A0A2T0KGW0</accession>
<dbReference type="GO" id="GO:0016887">
    <property type="term" value="F:ATP hydrolysis activity"/>
    <property type="evidence" value="ECO:0007669"/>
    <property type="project" value="InterPro"/>
</dbReference>
<keyword evidence="1" id="KW-0677">Repeat</keyword>
<dbReference type="PROSITE" id="PS00211">
    <property type="entry name" value="ABC_TRANSPORTER_1"/>
    <property type="match status" value="2"/>
</dbReference>
<feature type="domain" description="ABC transporter" evidence="4">
    <location>
        <begin position="17"/>
        <end position="266"/>
    </location>
</feature>
<name>A0A2T0KGW0_9ACTN</name>
<evidence type="ECO:0000313" key="6">
    <source>
        <dbReference type="Proteomes" id="UP000239415"/>
    </source>
</evidence>
<evidence type="ECO:0000256" key="1">
    <source>
        <dbReference type="ARBA" id="ARBA00022737"/>
    </source>
</evidence>
<dbReference type="SUPFAM" id="SSF52540">
    <property type="entry name" value="P-loop containing nucleoside triphosphate hydrolases"/>
    <property type="match status" value="2"/>
</dbReference>
<dbReference type="SMART" id="SM00382">
    <property type="entry name" value="AAA"/>
    <property type="match status" value="2"/>
</dbReference>
<dbReference type="PROSITE" id="PS50893">
    <property type="entry name" value="ABC_TRANSPORTER_2"/>
    <property type="match status" value="1"/>
</dbReference>
<dbReference type="InterPro" id="IPR003439">
    <property type="entry name" value="ABC_transporter-like_ATP-bd"/>
</dbReference>
<evidence type="ECO:0000313" key="5">
    <source>
        <dbReference type="EMBL" id="PRX22658.1"/>
    </source>
</evidence>
<dbReference type="InterPro" id="IPR050611">
    <property type="entry name" value="ABCF"/>
</dbReference>
<dbReference type="Proteomes" id="UP000239415">
    <property type="component" value="Unassembled WGS sequence"/>
</dbReference>
<comment type="caution">
    <text evidence="5">The sequence shown here is derived from an EMBL/GenBank/DDBJ whole genome shotgun (WGS) entry which is preliminary data.</text>
</comment>
<keyword evidence="2" id="KW-0547">Nucleotide-binding</keyword>
<dbReference type="AlphaFoldDB" id="A0A2T0KGW0"/>
<dbReference type="InterPro" id="IPR003593">
    <property type="entry name" value="AAA+_ATPase"/>
</dbReference>
<dbReference type="CDD" id="cd03221">
    <property type="entry name" value="ABCF_EF-3"/>
    <property type="match status" value="1"/>
</dbReference>
<protein>
    <submittedName>
        <fullName evidence="5">ATP-binding cassette subfamily F protein 3</fullName>
    </submittedName>
</protein>
<proteinExistence type="predicted"/>
<gene>
    <name evidence="5" type="ORF">CLV67_104186</name>
</gene>
<dbReference type="PANTHER" id="PTHR19211">
    <property type="entry name" value="ATP-BINDING TRANSPORT PROTEIN-RELATED"/>
    <property type="match status" value="1"/>
</dbReference>
<reference evidence="5 6" key="1">
    <citation type="submission" date="2018-03" db="EMBL/GenBank/DDBJ databases">
        <title>Genomic Encyclopedia of Archaeal and Bacterial Type Strains, Phase II (KMG-II): from individual species to whole genera.</title>
        <authorList>
            <person name="Goeker M."/>
        </authorList>
    </citation>
    <scope>NUCLEOTIDE SEQUENCE [LARGE SCALE GENOMIC DNA]</scope>
    <source>
        <strain evidence="5 6">DSM 43146</strain>
    </source>
</reference>
<dbReference type="InterPro" id="IPR027417">
    <property type="entry name" value="P-loop_NTPase"/>
</dbReference>
<sequence length="540" mass="59634">MSLSVSPLLELILSAHLKAARLGFSHDGDLLFSGLDLVLRPGDRIGVVGPNGAGKTTLLRVLAGELAPGEGHLSVAAGTRIGYVPQRMPDPDGTVGAFLAEGLGELAAVIAGMRELERRLAGGEDVLAQFAAVQERWTVLEGWNAESRLTEVRQRLDIDHLADEWPLRSVSGGEQARLLLARALLAGPDLLLLDEPTNHLDAEGAAWLRQWLGGFAGGVLAVSHDRAFLDEVVGRIVELDGIDEQPQDYPGGGYTAYRAEKQRRWEKLLTDFEAQEKDRVRWEADIERTKGFASGVENTVRSGVEAPHLRRVARLVARKAKVRERRLRRQMASVRWIARPRTRPPLTLAFPGDDGDPGEVLLKVRGLTVRDLLRDVDVEVRRGDRVLVTGRNGAGKTTLLRAIARRHPEVAVLPQTDDGLRDGTSVMDFFRARVPVYVDDAERLLAGHQFEAEQWSAPVRDLSAGELRRLLLAVLVNSESRVLLLDEPTNFLDFAALDVVEEALRRYRGTLLVVSHDRYFAEAIGCTRRWDVADGRVSEN</sequence>
<keyword evidence="6" id="KW-1185">Reference proteome</keyword>
<evidence type="ECO:0000256" key="3">
    <source>
        <dbReference type="ARBA" id="ARBA00022840"/>
    </source>
</evidence>
<evidence type="ECO:0000256" key="2">
    <source>
        <dbReference type="ARBA" id="ARBA00022741"/>
    </source>
</evidence>
<dbReference type="GO" id="GO:0005524">
    <property type="term" value="F:ATP binding"/>
    <property type="evidence" value="ECO:0007669"/>
    <property type="project" value="UniProtKB-KW"/>
</dbReference>
<dbReference type="Gene3D" id="3.40.50.300">
    <property type="entry name" value="P-loop containing nucleotide triphosphate hydrolases"/>
    <property type="match status" value="2"/>
</dbReference>
<dbReference type="FunFam" id="3.40.50.300:FF:000011">
    <property type="entry name" value="Putative ABC transporter ATP-binding component"/>
    <property type="match status" value="1"/>
</dbReference>
<dbReference type="EMBL" id="PVMZ01000004">
    <property type="protein sequence ID" value="PRX22658.1"/>
    <property type="molecule type" value="Genomic_DNA"/>
</dbReference>
<dbReference type="InterPro" id="IPR017871">
    <property type="entry name" value="ABC_transporter-like_CS"/>
</dbReference>
<organism evidence="5 6">
    <name type="scientific">Actinoplanes italicus</name>
    <dbReference type="NCBI Taxonomy" id="113567"/>
    <lineage>
        <taxon>Bacteria</taxon>
        <taxon>Bacillati</taxon>
        <taxon>Actinomycetota</taxon>
        <taxon>Actinomycetes</taxon>
        <taxon>Micromonosporales</taxon>
        <taxon>Micromonosporaceae</taxon>
        <taxon>Actinoplanes</taxon>
    </lineage>
</organism>
<keyword evidence="3 5" id="KW-0067">ATP-binding</keyword>
<evidence type="ECO:0000259" key="4">
    <source>
        <dbReference type="PROSITE" id="PS50893"/>
    </source>
</evidence>
<dbReference type="Pfam" id="PF00005">
    <property type="entry name" value="ABC_tran"/>
    <property type="match status" value="3"/>
</dbReference>